<proteinExistence type="predicted"/>
<feature type="compositionally biased region" description="Low complexity" evidence="1">
    <location>
        <begin position="2695"/>
        <end position="2704"/>
    </location>
</feature>
<feature type="compositionally biased region" description="Low complexity" evidence="1">
    <location>
        <begin position="2415"/>
        <end position="2431"/>
    </location>
</feature>
<feature type="compositionally biased region" description="Basic and acidic residues" evidence="1">
    <location>
        <begin position="1906"/>
        <end position="1942"/>
    </location>
</feature>
<feature type="compositionally biased region" description="Polar residues" evidence="1">
    <location>
        <begin position="1176"/>
        <end position="1200"/>
    </location>
</feature>
<evidence type="ECO:0000256" key="1">
    <source>
        <dbReference type="SAM" id="MobiDB-lite"/>
    </source>
</evidence>
<feature type="compositionally biased region" description="Gly residues" evidence="1">
    <location>
        <begin position="2245"/>
        <end position="2254"/>
    </location>
</feature>
<feature type="compositionally biased region" description="Low complexity" evidence="1">
    <location>
        <begin position="416"/>
        <end position="428"/>
    </location>
</feature>
<feature type="compositionally biased region" description="Low complexity" evidence="1">
    <location>
        <begin position="2111"/>
        <end position="2124"/>
    </location>
</feature>
<name>A0A0K6S6T2_9ALVE</name>
<feature type="compositionally biased region" description="Basic and acidic residues" evidence="1">
    <location>
        <begin position="21"/>
        <end position="36"/>
    </location>
</feature>
<feature type="compositionally biased region" description="Low complexity" evidence="1">
    <location>
        <begin position="905"/>
        <end position="915"/>
    </location>
</feature>
<reference evidence="2" key="1">
    <citation type="submission" date="2014-11" db="EMBL/GenBank/DDBJ databases">
        <title>Molecular phylogeny of cliff fern family Woodsiaceae with morphological implications.</title>
        <authorList>
            <person name="Shao Y.-Z."/>
            <person name="Wei R."/>
            <person name="Zhang X.-C."/>
        </authorList>
    </citation>
    <scope>NUCLEOTIDE SEQUENCE</scope>
</reference>
<feature type="compositionally biased region" description="Basic and acidic residues" evidence="1">
    <location>
        <begin position="2432"/>
        <end position="2442"/>
    </location>
</feature>
<feature type="compositionally biased region" description="Acidic residues" evidence="1">
    <location>
        <begin position="322"/>
        <end position="336"/>
    </location>
</feature>
<sequence>MTSTVRQQPWILSFVSSELQRKADRESARSTSDRWRLQHAGPPPCARPCRLEKILNDASSSSSPATLPVTAAHHYQQQQGGEREADVSDGHQVMAVRLPEGVLRELLEGNEATPRALQTLEGSVVELRVCELETRSDRLGRRGSVVGVADFGRVLVDRSQAQGGYWPRPRGDGYPWGGTIPFVDTLPDVRAAVQRANEAVKMRQRANHMRTMTRDLPFASASQEEEIRELMGLESLSFPLPDPSGEAEGGWEIEREMEGLGDLRAVGGILRRQQGGGSGSSRLSVSPAPLRSSPSSSSPAAASRSSAEHGRSRPVGERGEAEIDDTAPLEEEEEEGGGACGNDRGEAEREGEEEGEDDWSFPSRAKFCLRTLAVKGKEKRKGRGMERQEGTRMCVGEKGGRDEDRQPQSRRDFPLGVVGSVSGEVAAAFEGREEGGHESREEGRDTEESWLKLKRRKGKETEREGDPGGTPSPSSGSGSSGQPLERYAFRGRPPSRQASSSASPVSEEFGQDGEGGGKGGRSGRRFSKKTGGNGNEGSCSSSSSPCADSQKNNNSSPFPPTEELCASAASGASLEDSPFSSERMVGPLVAEEEEEGEEGEGMEETMSMEGLDTPESTGAPAQLNGPKKPRGAPAQPDGPTEAGPSDSPDPPLERECGPAPLHPQHTHTAASPGCSSELTDIDSQTGRQRRRAEEERGALPKAPPRPHPFGSRLPFAFPAPWGGVAAALRPDSASAGGWGGVGIRGTQGDRGEGFRLGPQFMKSHLKRPCLRQRGRVRGSGEASPPESVSSSSLASDSPPQREGGGVERQTGRATAGVQEEEESSHNRNTRIKRGGEEEGGVVGVREVRGREGGEDNRVERDGEEQREICQLQRRAPVEPSSHHESSFLTEEEEDEDSEKDKENDSSQSQENLNTKTQRKKKKQKDNLKEQDAGHVMRPYPDPKPSAASESITPTQPRARSADAAVDTSSPSQGMCCAGSAYVPVAAAAAAAVFESGSLSLSQFRSNLKEGKKEKERGKEVGAVAREGERGRGGVLTLHRWRGYAVAREEGIEGSVEKMGEGEENKDREEAEEEGGGGESLLERGQKEKEKEQAKEGEGNLSPPPRCFFGSSSLFSSSHRFSSSVSLSSSSHGGRRIHLGSQEGSALPFVLFNKDKEREREEEEKDRRRRESGQGALLSSSLISFKKPQANQTREQPNNNADELLLQNPDGSAIPPSGHGQRGDDRLQSSFPAPPASPSKLPPSQAVPPSPSSAEDLDAVSGEDTEADGGGTRREEKGGASAMSPQRPPASPAPLSGSPASHIRGPSETQPVSPQQQKQHEAPTSPQRQQEEEEDRARRQMPPPSPVSSIHPTRGRRGDPHAHRVSSFACREHRQRPEGDSTEDRRGGTASRGKAQQISAAAAAGRQGQRQGGQVGLLAGSLSGGCEDSSDDPSVDAFSFPSRRAPLAPALVRRQRERQRGCRERDGQRETPSVSVASSDGRSSTPLSSRIRYIDPVADCLPSQEKGGGMNHRGGEGESESRGVVREREEEEEEPHESDGETPKEGERETAQEQDEGAAGADRSAVLASPERQQRGKAWKVQKEGTDGGGEATEDDAEVLHGERDKDKEVEERERERDGNAGAASREEGEMGGEMGAGIVAAVAAEGCIVRPQGESQSQSQSQSQQESANGGQPSSGEAPPSHLSSRSLFTLPPAVESQNPPTLSMQNPKGGPPPPPQLMPPSLSRSGEGRSASASASLPPSSASRPSAPPISTQNSDEPLQADQPESRQQQQAPPCPGQRPQNTLERCPGKPTTGEAEQSQLTEEEREGAPSPPCRPHPHPADEHHKPTRQQRGDTPPPSDQPPPSPFPSLSRSVSRHPDEDQNRISEEAPAVPPAIQQHAPAVVDEGVGAEGEEEHESGAAAAEPQERGHSGEPRQEEVEGQRDMRSEESDVRERQEDPSREFPFTSPADSPKVVLSRDPQHQQQEGEDTEGMRRDRRRSAGRVEGSPRDPSVSEQNQKGRWDHRGPRQERDHRGPRQEREEEEEGGVEGLGRGLLDPPRVLIGGLEGMEANNSRNSARAAPVGGRDDEELPPPISPLHDSLQRPPAEERVPPPRTGRPSGAFLRSSFDLVSPLRSPLLSSEPPTRPREREGPSRSCGFLVDLFPCVSQPEAPAGEGEGGGRGGPLPAGRVGRTGGRRERETETGTEEEGEGGAEDVDMEGGDGVQRERARGDQEEEKEGDQERPLTQPVSLSADRDTSRLRGVRGGGEGGVFEVGEQGSLENPFGDPTLPLSLSASASLKSSSATSSSFPPTQNLIEPTDRDRDTERREREAEPVQEVWAQEEETRGELRRLVGRRRGAVSDHRAAGGVPLEHEGRSRHGTAAASAAAAGEARQSDRKRSRQQQQEHRDEREIREKERTGRGGGREREKGAAEENQSQSRPHRSSQQQQPRERELEGDGQKKRRRTFSPRTAEGERDRERGIFPNAPGLSRERVGGRERDRPFVSTHRSPSGQTSASQQTEIIDISDSSSESEPEGRWGRKGKKGIDTQKGGDWAAHGGASSASAASSTHQRDKGQQRNGKEREKEGESEGLSRAGAALVEDNRGVKGSLLRVVAAPAWKRKKKRQPDTQQRGVASSSSSSSSRCDVFAAPSHSSSSRASAGTAENGGAGGRGGGGRRAGLEEQEGKGNEDNDDEEMETKAPNPPDMRDPHGQPRQQQQQQQQHDRQRRASSPSPRSAHAEREGGGEPRQRHAGGSRSKRPVGELRRECMHASRLRDSYVRGRRAEDNHEKGVWKNKKNTEKTAAASSSSASVCEEERRKRQRRENAGRRQPESEGLQAEGENPLPHYVHPRRAGDIVGGQCHPSRRILDDPEVHGGGLGLPADGGGGGQQLRQRETLARSGSCSPAAAAAGDLTQQRISAALGRPSAAAAVSAFLSSASSSSSSSSSSSAAVVGGGQQGFSSAQAAAAAAASSATESGDQSARRLAALEGLLADLLGDLAPRPGNLLCHSLMLLRMFLGAEHADHSLLSQHTLPDWVGHQEQTPQASTHFLCMGSSLSFHLPVMMVT</sequence>
<feature type="compositionally biased region" description="Pro residues" evidence="1">
    <location>
        <begin position="1231"/>
        <end position="1250"/>
    </location>
</feature>
<feature type="compositionally biased region" description="Low complexity" evidence="1">
    <location>
        <begin position="1440"/>
        <end position="1451"/>
    </location>
</feature>
<accession>A0A0K6S6T2</accession>
<feature type="compositionally biased region" description="Pro residues" evidence="1">
    <location>
        <begin position="1836"/>
        <end position="1848"/>
    </location>
</feature>
<feature type="compositionally biased region" description="Acidic residues" evidence="1">
    <location>
        <begin position="1254"/>
        <end position="1266"/>
    </location>
</feature>
<feature type="region of interest" description="Disordered" evidence="1">
    <location>
        <begin position="1048"/>
        <end position="1637"/>
    </location>
</feature>
<feature type="compositionally biased region" description="Basic and acidic residues" evidence="1">
    <location>
        <begin position="2661"/>
        <end position="2672"/>
    </location>
</feature>
<feature type="compositionally biased region" description="Basic and acidic residues" evidence="1">
    <location>
        <begin position="1999"/>
        <end position="2021"/>
    </location>
</feature>
<feature type="compositionally biased region" description="Basic and acidic residues" evidence="1">
    <location>
        <begin position="2454"/>
        <end position="2463"/>
    </location>
</feature>
<feature type="compositionally biased region" description="Polar residues" evidence="1">
    <location>
        <begin position="947"/>
        <end position="957"/>
    </location>
</feature>
<feature type="compositionally biased region" description="Basic and acidic residues" evidence="1">
    <location>
        <begin position="1080"/>
        <end position="1097"/>
    </location>
</feature>
<organism evidence="2">
    <name type="scientific">Chromera velia CCMP2878</name>
    <dbReference type="NCBI Taxonomy" id="1169474"/>
    <lineage>
        <taxon>Eukaryota</taxon>
        <taxon>Sar</taxon>
        <taxon>Alveolata</taxon>
        <taxon>Colpodellida</taxon>
        <taxon>Chromeraceae</taxon>
        <taxon>Chromera</taxon>
    </lineage>
</organism>
<feature type="compositionally biased region" description="Basic and acidic residues" evidence="1">
    <location>
        <begin position="2797"/>
        <end position="2815"/>
    </location>
</feature>
<feature type="compositionally biased region" description="Gly residues" evidence="1">
    <location>
        <begin position="736"/>
        <end position="745"/>
    </location>
</feature>
<feature type="compositionally biased region" description="Basic and acidic residues" evidence="1">
    <location>
        <begin position="306"/>
        <end position="321"/>
    </location>
</feature>
<feature type="compositionally biased region" description="Low complexity" evidence="1">
    <location>
        <begin position="1472"/>
        <end position="1483"/>
    </location>
</feature>
<feature type="compositionally biased region" description="Low complexity" evidence="1">
    <location>
        <begin position="492"/>
        <end position="508"/>
    </location>
</feature>
<feature type="compositionally biased region" description="Low complexity" evidence="1">
    <location>
        <begin position="1391"/>
        <end position="1408"/>
    </location>
</feature>
<feature type="compositionally biased region" description="Low complexity" evidence="1">
    <location>
        <begin position="779"/>
        <end position="798"/>
    </location>
</feature>
<feature type="region of interest" description="Disordered" evidence="1">
    <location>
        <begin position="271"/>
        <end position="973"/>
    </location>
</feature>
<feature type="compositionally biased region" description="Basic and acidic residues" evidence="1">
    <location>
        <begin position="2386"/>
        <end position="2414"/>
    </location>
</feature>
<feature type="compositionally biased region" description="Gly residues" evidence="1">
    <location>
        <begin position="2857"/>
        <end position="2872"/>
    </location>
</feature>
<feature type="compositionally biased region" description="Pro residues" evidence="1">
    <location>
        <begin position="1710"/>
        <end position="1719"/>
    </location>
</feature>
<feature type="compositionally biased region" description="Acidic residues" evidence="1">
    <location>
        <begin position="590"/>
        <end position="603"/>
    </location>
</feature>
<feature type="compositionally biased region" description="Polar residues" evidence="1">
    <location>
        <begin position="2488"/>
        <end position="2502"/>
    </location>
</feature>
<feature type="compositionally biased region" description="Basic and acidic residues" evidence="1">
    <location>
        <begin position="1536"/>
        <end position="1550"/>
    </location>
</feature>
<dbReference type="PANTHER" id="PTHR36721:SF1">
    <property type="entry name" value="OS04G0446401 PROTEIN"/>
    <property type="match status" value="1"/>
</dbReference>
<evidence type="ECO:0000313" key="2">
    <source>
        <dbReference type="EMBL" id="CUC09226.1"/>
    </source>
</evidence>
<feature type="compositionally biased region" description="Polar residues" evidence="1">
    <location>
        <begin position="1306"/>
        <end position="1325"/>
    </location>
</feature>
<feature type="compositionally biased region" description="Low complexity" evidence="1">
    <location>
        <begin position="1654"/>
        <end position="1667"/>
    </location>
</feature>
<dbReference type="EMBL" id="CDMZ01000407">
    <property type="protein sequence ID" value="CUC09226.1"/>
    <property type="molecule type" value="Genomic_DNA"/>
</dbReference>
<feature type="compositionally biased region" description="Polar residues" evidence="1">
    <location>
        <begin position="545"/>
        <end position="556"/>
    </location>
</feature>
<feature type="compositionally biased region" description="Basic and acidic residues" evidence="1">
    <location>
        <begin position="2341"/>
        <end position="2359"/>
    </location>
</feature>
<feature type="compositionally biased region" description="Basic and acidic residues" evidence="1">
    <location>
        <begin position="1369"/>
        <end position="1386"/>
    </location>
</feature>
<feature type="compositionally biased region" description="Low complexity" evidence="1">
    <location>
        <begin position="2364"/>
        <end position="2374"/>
    </location>
</feature>
<feature type="compositionally biased region" description="Gly residues" evidence="1">
    <location>
        <begin position="2647"/>
        <end position="2660"/>
    </location>
</feature>
<feature type="compositionally biased region" description="Low complexity" evidence="1">
    <location>
        <begin position="1720"/>
        <end position="1752"/>
    </location>
</feature>
<feature type="compositionally biased region" description="Low complexity" evidence="1">
    <location>
        <begin position="2269"/>
        <end position="2294"/>
    </location>
</feature>
<feature type="compositionally biased region" description="Basic and acidic residues" evidence="1">
    <location>
        <begin position="2300"/>
        <end position="2315"/>
    </location>
</feature>
<feature type="compositionally biased region" description="Basic and acidic residues" evidence="1">
    <location>
        <begin position="1512"/>
        <end position="1527"/>
    </location>
</feature>
<feature type="compositionally biased region" description="Low complexity" evidence="1">
    <location>
        <begin position="2503"/>
        <end position="2513"/>
    </location>
</feature>
<protein>
    <submittedName>
        <fullName evidence="2">Uncharacterized protein</fullName>
    </submittedName>
</protein>
<feature type="compositionally biased region" description="Basic and acidic residues" evidence="1">
    <location>
        <begin position="1857"/>
        <end position="1868"/>
    </location>
</feature>
<feature type="compositionally biased region" description="Low complexity" evidence="1">
    <location>
        <begin position="2618"/>
        <end position="2646"/>
    </location>
</feature>
<feature type="compositionally biased region" description="Acidic residues" evidence="1">
    <location>
        <begin position="349"/>
        <end position="359"/>
    </location>
</feature>
<dbReference type="PANTHER" id="PTHR36721">
    <property type="entry name" value="PROLINE-RICH FAMILY PROTEIN"/>
    <property type="match status" value="1"/>
</dbReference>
<feature type="compositionally biased region" description="Basic and acidic residues" evidence="1">
    <location>
        <begin position="430"/>
        <end position="451"/>
    </location>
</feature>
<feature type="region of interest" description="Disordered" evidence="1">
    <location>
        <begin position="21"/>
        <end position="41"/>
    </location>
</feature>
<feature type="compositionally biased region" description="Basic and acidic residues" evidence="1">
    <location>
        <begin position="2743"/>
        <end position="2783"/>
    </location>
</feature>
<feature type="compositionally biased region" description="Low complexity" evidence="1">
    <location>
        <begin position="280"/>
        <end position="305"/>
    </location>
</feature>
<dbReference type="VEuPathDB" id="CryptoDB:Cvel_3392"/>
<feature type="compositionally biased region" description="Basic and acidic residues" evidence="1">
    <location>
        <begin position="924"/>
        <end position="934"/>
    </location>
</feature>
<feature type="compositionally biased region" description="Basic and acidic residues" evidence="1">
    <location>
        <begin position="1457"/>
        <end position="1468"/>
    </location>
</feature>
<feature type="compositionally biased region" description="Low complexity" evidence="1">
    <location>
        <begin position="1107"/>
        <end position="1131"/>
    </location>
</feature>
<feature type="compositionally biased region" description="Low complexity" evidence="1">
    <location>
        <begin position="2537"/>
        <end position="2550"/>
    </location>
</feature>
<feature type="compositionally biased region" description="Basic and acidic residues" evidence="1">
    <location>
        <begin position="398"/>
        <end position="413"/>
    </location>
</feature>
<feature type="compositionally biased region" description="Basic and acidic residues" evidence="1">
    <location>
        <begin position="2552"/>
        <end position="2570"/>
    </location>
</feature>
<feature type="region of interest" description="Disordered" evidence="1">
    <location>
        <begin position="1006"/>
        <end position="1025"/>
    </location>
</feature>
<feature type="compositionally biased region" description="Acidic residues" evidence="1">
    <location>
        <begin position="2185"/>
        <end position="2202"/>
    </location>
</feature>
<gene>
    <name evidence="2" type="ORF">Cvel_3392.t2.CR1</name>
</gene>
<feature type="compositionally biased region" description="Low complexity" evidence="1">
    <location>
        <begin position="2052"/>
        <end position="2062"/>
    </location>
</feature>
<feature type="compositionally biased region" description="Low complexity" evidence="1">
    <location>
        <begin position="469"/>
        <end position="481"/>
    </location>
</feature>
<feature type="compositionally biased region" description="Basic and acidic residues" evidence="1">
    <location>
        <begin position="2472"/>
        <end position="2484"/>
    </location>
</feature>
<feature type="compositionally biased region" description="Basic and acidic residues" evidence="1">
    <location>
        <begin position="845"/>
        <end position="867"/>
    </location>
</feature>
<feature type="compositionally biased region" description="Gly residues" evidence="1">
    <location>
        <begin position="2157"/>
        <end position="2167"/>
    </location>
</feature>
<feature type="compositionally biased region" description="Basic and acidic residues" evidence="1">
    <location>
        <begin position="2720"/>
        <end position="2732"/>
    </location>
</feature>
<feature type="compositionally biased region" description="Basic and acidic residues" evidence="1">
    <location>
        <begin position="1048"/>
        <end position="1068"/>
    </location>
</feature>
<feature type="compositionally biased region" description="Basic and acidic residues" evidence="1">
    <location>
        <begin position="1152"/>
        <end position="1171"/>
    </location>
</feature>
<feature type="compositionally biased region" description="Polar residues" evidence="1">
    <location>
        <begin position="666"/>
        <end position="685"/>
    </location>
</feature>
<feature type="compositionally biased region" description="Basic and acidic residues" evidence="1">
    <location>
        <begin position="1597"/>
        <end position="1628"/>
    </location>
</feature>
<feature type="compositionally biased region" description="Basic residues" evidence="1">
    <location>
        <begin position="763"/>
        <end position="776"/>
    </location>
</feature>
<feature type="compositionally biased region" description="Basic residues" evidence="1">
    <location>
        <begin position="2733"/>
        <end position="2742"/>
    </location>
</feature>
<feature type="region of interest" description="Disordered" evidence="1">
    <location>
        <begin position="1649"/>
        <end position="2886"/>
    </location>
</feature>